<keyword evidence="3" id="KW-0176">Collagen</keyword>
<dbReference type="PROSITE" id="PS51461">
    <property type="entry name" value="NC1_FIB"/>
    <property type="match status" value="1"/>
</dbReference>
<dbReference type="OMA" id="GHKENTR"/>
<evidence type="ECO:0000313" key="5">
    <source>
        <dbReference type="Ensembl" id="ENSSAUP00010055320.1"/>
    </source>
</evidence>
<dbReference type="GO" id="GO:0005201">
    <property type="term" value="F:extracellular matrix structural constituent"/>
    <property type="evidence" value="ECO:0007669"/>
    <property type="project" value="InterPro"/>
</dbReference>
<organism evidence="5 6">
    <name type="scientific">Sparus aurata</name>
    <name type="common">Gilthead sea bream</name>
    <dbReference type="NCBI Taxonomy" id="8175"/>
    <lineage>
        <taxon>Eukaryota</taxon>
        <taxon>Metazoa</taxon>
        <taxon>Chordata</taxon>
        <taxon>Craniata</taxon>
        <taxon>Vertebrata</taxon>
        <taxon>Euteleostomi</taxon>
        <taxon>Actinopterygii</taxon>
        <taxon>Neopterygii</taxon>
        <taxon>Teleostei</taxon>
        <taxon>Neoteleostei</taxon>
        <taxon>Acanthomorphata</taxon>
        <taxon>Eupercaria</taxon>
        <taxon>Spariformes</taxon>
        <taxon>Sparidae</taxon>
        <taxon>Sparus</taxon>
    </lineage>
</organism>
<evidence type="ECO:0000313" key="6">
    <source>
        <dbReference type="Proteomes" id="UP000472265"/>
    </source>
</evidence>
<dbReference type="AlphaFoldDB" id="A0A671XWH0"/>
<reference evidence="5" key="3">
    <citation type="submission" date="2025-09" db="UniProtKB">
        <authorList>
            <consortium name="Ensembl"/>
        </authorList>
    </citation>
    <scope>IDENTIFICATION</scope>
</reference>
<reference evidence="5" key="2">
    <citation type="submission" date="2025-08" db="UniProtKB">
        <authorList>
            <consortium name="Ensembl"/>
        </authorList>
    </citation>
    <scope>IDENTIFICATION</scope>
</reference>
<feature type="domain" description="Fibrillar collagen NC1" evidence="4">
    <location>
        <begin position="1"/>
        <end position="118"/>
    </location>
</feature>
<evidence type="ECO:0000259" key="4">
    <source>
        <dbReference type="PROSITE" id="PS51461"/>
    </source>
</evidence>
<dbReference type="Pfam" id="PF01410">
    <property type="entry name" value="COLFI"/>
    <property type="match status" value="1"/>
</dbReference>
<sequence>MKFLHLLSTEASHSITVHCLNDPPYGTTDSFSSTGSTLQENTTLRFRGWNKQMFEKDTLLEPHVLQDECKIQDGSWHQSRFFFHTQDSRQLPIVDIQESPTSQPSSQQRIEIGPVCFL</sequence>
<dbReference type="Proteomes" id="UP000472265">
    <property type="component" value="Chromosome 11"/>
</dbReference>
<comment type="subcellular location">
    <subcellularLocation>
        <location evidence="1">Secreted</location>
    </subcellularLocation>
</comment>
<evidence type="ECO:0000256" key="1">
    <source>
        <dbReference type="ARBA" id="ARBA00004613"/>
    </source>
</evidence>
<dbReference type="Gene3D" id="2.60.120.1000">
    <property type="match status" value="1"/>
</dbReference>
<dbReference type="InParanoid" id="A0A671XWH0"/>
<dbReference type="GO" id="GO:0005581">
    <property type="term" value="C:collagen trimer"/>
    <property type="evidence" value="ECO:0007669"/>
    <property type="project" value="UniProtKB-KW"/>
</dbReference>
<name>A0A671XWH0_SPAAU</name>
<dbReference type="InterPro" id="IPR000885">
    <property type="entry name" value="Fib_collagen_C"/>
</dbReference>
<protein>
    <recommendedName>
        <fullName evidence="4">Fibrillar collagen NC1 domain-containing protein</fullName>
    </recommendedName>
</protein>
<evidence type="ECO:0000256" key="3">
    <source>
        <dbReference type="ARBA" id="ARBA00023119"/>
    </source>
</evidence>
<proteinExistence type="predicted"/>
<evidence type="ECO:0000256" key="2">
    <source>
        <dbReference type="ARBA" id="ARBA00022525"/>
    </source>
</evidence>
<dbReference type="GO" id="GO:0005576">
    <property type="term" value="C:extracellular region"/>
    <property type="evidence" value="ECO:0007669"/>
    <property type="project" value="UniProtKB-SubCell"/>
</dbReference>
<keyword evidence="6" id="KW-1185">Reference proteome</keyword>
<accession>A0A671XWH0</accession>
<dbReference type="Ensembl" id="ENSSAUT00010058129.1">
    <property type="protein sequence ID" value="ENSSAUP00010055320.1"/>
    <property type="gene ID" value="ENSSAUG00010022767.1"/>
</dbReference>
<dbReference type="GeneTree" id="ENSGT00940000163583"/>
<keyword evidence="2" id="KW-0964">Secreted</keyword>
<reference evidence="5" key="1">
    <citation type="submission" date="2021-04" db="EMBL/GenBank/DDBJ databases">
        <authorList>
            <consortium name="Wellcome Sanger Institute Data Sharing"/>
        </authorList>
    </citation>
    <scope>NUCLEOTIDE SEQUENCE [LARGE SCALE GENOMIC DNA]</scope>
</reference>